<dbReference type="PANTHER" id="PTHR13168:SF0">
    <property type="entry name" value="C-MYC-BINDING PROTEIN"/>
    <property type="match status" value="1"/>
</dbReference>
<sequence>MDGEKRGINREDYKNYLRKTGVWDTLNEFLVKLYETNDKPDDAKSFLAQFIHGDKIPAKETQDLRDELATLQQQVAELNVRCETAEAAYRKQEGIEDEPEESEEPVENPEAEPEEVAQ</sequence>
<proteinExistence type="inferred from homology"/>
<evidence type="ECO:0000256" key="2">
    <source>
        <dbReference type="ARBA" id="ARBA00009389"/>
    </source>
</evidence>
<keyword evidence="3" id="KW-0539">Nucleus</keyword>
<accession>E4XKK9</accession>
<dbReference type="EMBL" id="FN653065">
    <property type="protein sequence ID" value="CBY10712.1"/>
    <property type="molecule type" value="Genomic_DNA"/>
</dbReference>
<evidence type="ECO:0000256" key="5">
    <source>
        <dbReference type="SAM" id="MobiDB-lite"/>
    </source>
</evidence>
<feature type="compositionally biased region" description="Acidic residues" evidence="5">
    <location>
        <begin position="95"/>
        <end position="118"/>
    </location>
</feature>
<keyword evidence="7" id="KW-1185">Reference proteome</keyword>
<keyword evidence="4" id="KW-0175">Coiled coil</keyword>
<gene>
    <name evidence="6" type="ORF">GSOID_T00014221001</name>
</gene>
<feature type="region of interest" description="Disordered" evidence="5">
    <location>
        <begin position="89"/>
        <end position="118"/>
    </location>
</feature>
<dbReference type="PRINTS" id="PR02028">
    <property type="entry name" value="CMYCBINDINGP"/>
</dbReference>
<comment type="similarity">
    <text evidence="2">Belongs to the AMY1 family.</text>
</comment>
<protein>
    <submittedName>
        <fullName evidence="6">Uncharacterized protein</fullName>
    </submittedName>
</protein>
<dbReference type="OrthoDB" id="524165at2759"/>
<dbReference type="InParanoid" id="E4XKK9"/>
<evidence type="ECO:0000313" key="7">
    <source>
        <dbReference type="Proteomes" id="UP000001307"/>
    </source>
</evidence>
<dbReference type="Proteomes" id="UP000001307">
    <property type="component" value="Unassembled WGS sequence"/>
</dbReference>
<dbReference type="InterPro" id="IPR026060">
    <property type="entry name" value="AMY1"/>
</dbReference>
<evidence type="ECO:0000256" key="3">
    <source>
        <dbReference type="ARBA" id="ARBA00023242"/>
    </source>
</evidence>
<reference evidence="6" key="1">
    <citation type="journal article" date="2010" name="Science">
        <title>Plasticity of animal genome architecture unmasked by rapid evolution of a pelagic tunicate.</title>
        <authorList>
            <person name="Denoeud F."/>
            <person name="Henriet S."/>
            <person name="Mungpakdee S."/>
            <person name="Aury J.M."/>
            <person name="Da Silva C."/>
            <person name="Brinkmann H."/>
            <person name="Mikhaleva J."/>
            <person name="Olsen L.C."/>
            <person name="Jubin C."/>
            <person name="Canestro C."/>
            <person name="Bouquet J.M."/>
            <person name="Danks G."/>
            <person name="Poulain J."/>
            <person name="Campsteijn C."/>
            <person name="Adamski M."/>
            <person name="Cross I."/>
            <person name="Yadetie F."/>
            <person name="Muffato M."/>
            <person name="Louis A."/>
            <person name="Butcher S."/>
            <person name="Tsagkogeorga G."/>
            <person name="Konrad A."/>
            <person name="Singh S."/>
            <person name="Jensen M.F."/>
            <person name="Cong E.H."/>
            <person name="Eikeseth-Otteraa H."/>
            <person name="Noel B."/>
            <person name="Anthouard V."/>
            <person name="Porcel B.M."/>
            <person name="Kachouri-Lafond R."/>
            <person name="Nishino A."/>
            <person name="Ugolini M."/>
            <person name="Chourrout P."/>
            <person name="Nishida H."/>
            <person name="Aasland R."/>
            <person name="Huzurbazar S."/>
            <person name="Westhof E."/>
            <person name="Delsuc F."/>
            <person name="Lehrach H."/>
            <person name="Reinhardt R."/>
            <person name="Weissenbach J."/>
            <person name="Roy S.W."/>
            <person name="Artiguenave F."/>
            <person name="Postlethwait J.H."/>
            <person name="Manak J.R."/>
            <person name="Thompson E.M."/>
            <person name="Jaillon O."/>
            <person name="Du Pasquier L."/>
            <person name="Boudinot P."/>
            <person name="Liberles D.A."/>
            <person name="Volff J.N."/>
            <person name="Philippe H."/>
            <person name="Lenhard B."/>
            <person name="Roest Crollius H."/>
            <person name="Wincker P."/>
            <person name="Chourrout D."/>
        </authorList>
    </citation>
    <scope>NUCLEOTIDE SEQUENCE [LARGE SCALE GENOMIC DNA]</scope>
</reference>
<evidence type="ECO:0000313" key="6">
    <source>
        <dbReference type="EMBL" id="CBY10712.1"/>
    </source>
</evidence>
<feature type="coiled-coil region" evidence="4">
    <location>
        <begin position="61"/>
        <end position="88"/>
    </location>
</feature>
<organism evidence="6">
    <name type="scientific">Oikopleura dioica</name>
    <name type="common">Tunicate</name>
    <dbReference type="NCBI Taxonomy" id="34765"/>
    <lineage>
        <taxon>Eukaryota</taxon>
        <taxon>Metazoa</taxon>
        <taxon>Chordata</taxon>
        <taxon>Tunicata</taxon>
        <taxon>Appendicularia</taxon>
        <taxon>Copelata</taxon>
        <taxon>Oikopleuridae</taxon>
        <taxon>Oikopleura</taxon>
    </lineage>
</organism>
<evidence type="ECO:0000256" key="1">
    <source>
        <dbReference type="ARBA" id="ARBA00004123"/>
    </source>
</evidence>
<comment type="subcellular location">
    <subcellularLocation>
        <location evidence="1">Nucleus</location>
    </subcellularLocation>
</comment>
<dbReference type="PANTHER" id="PTHR13168">
    <property type="entry name" value="ASSOCIATE OF C-MYC AMY-1"/>
    <property type="match status" value="1"/>
</dbReference>
<evidence type="ECO:0000256" key="4">
    <source>
        <dbReference type="SAM" id="Coils"/>
    </source>
</evidence>
<dbReference type="AlphaFoldDB" id="E4XKK9"/>
<name>E4XKK9_OIKDI</name>
<dbReference type="GO" id="GO:0005634">
    <property type="term" value="C:nucleus"/>
    <property type="evidence" value="ECO:0007669"/>
    <property type="project" value="UniProtKB-SubCell"/>
</dbReference>
<dbReference type="GO" id="GO:0003713">
    <property type="term" value="F:transcription coactivator activity"/>
    <property type="evidence" value="ECO:0007669"/>
    <property type="project" value="InterPro"/>
</dbReference>